<organism evidence="2 3">
    <name type="scientific">Parathalassolituus penaei</name>
    <dbReference type="NCBI Taxonomy" id="2997323"/>
    <lineage>
        <taxon>Bacteria</taxon>
        <taxon>Pseudomonadati</taxon>
        <taxon>Pseudomonadota</taxon>
        <taxon>Gammaproteobacteria</taxon>
        <taxon>Oceanospirillales</taxon>
        <taxon>Oceanospirillaceae</taxon>
        <taxon>Parathalassolituus</taxon>
    </lineage>
</organism>
<feature type="region of interest" description="Disordered" evidence="1">
    <location>
        <begin position="212"/>
        <end position="289"/>
    </location>
</feature>
<proteinExistence type="predicted"/>
<gene>
    <name evidence="2" type="ORF">OUO13_16660</name>
</gene>
<dbReference type="AlphaFoldDB" id="A0A9X3EHG0"/>
<dbReference type="EMBL" id="JAPNOA010000056">
    <property type="protein sequence ID" value="MCY0966814.1"/>
    <property type="molecule type" value="Genomic_DNA"/>
</dbReference>
<comment type="caution">
    <text evidence="2">The sequence shown here is derived from an EMBL/GenBank/DDBJ whole genome shotgun (WGS) entry which is preliminary data.</text>
</comment>
<accession>A0A9X3EHG0</accession>
<feature type="compositionally biased region" description="Acidic residues" evidence="1">
    <location>
        <begin position="223"/>
        <end position="266"/>
    </location>
</feature>
<evidence type="ECO:0000313" key="3">
    <source>
        <dbReference type="Proteomes" id="UP001150830"/>
    </source>
</evidence>
<keyword evidence="3" id="KW-1185">Reference proteome</keyword>
<dbReference type="Pfam" id="PF13835">
    <property type="entry name" value="DUF4194"/>
    <property type="match status" value="1"/>
</dbReference>
<name>A0A9X3EHG0_9GAMM</name>
<sequence length="289" mass="32540">MLQLIEKQLQQQGISLREYSELLMRLLDYGVVCRDESQIEQQLYDRYLRIEALVQDYLQLIGLRLLHDRRFQFLRVVPPGAHVPGMNDDPGHEGSQALRLRLNQHEVALVLVLRAQYDKALREGAVDEQGCVLLAIETLAIAMKNLLKRSLPDSPAERKNLFRRLRQLRLVHVSNDELLSDADAWLRIRPLIMSYVSDEVLAALMAAPAEGAPVPEHSSTEALENDSQENDAQENDAQENDSQENDSQENDSQENDSQENDADADNQDSGNTDTAAADATDVDVDSKDL</sequence>
<dbReference type="Proteomes" id="UP001150830">
    <property type="component" value="Unassembled WGS sequence"/>
</dbReference>
<dbReference type="RefSeq" id="WP_283175010.1">
    <property type="nucleotide sequence ID" value="NZ_JAPNOA010000056.1"/>
</dbReference>
<protein>
    <submittedName>
        <fullName evidence="2">DUF4194 domain-containing protein</fullName>
    </submittedName>
</protein>
<evidence type="ECO:0000313" key="2">
    <source>
        <dbReference type="EMBL" id="MCY0966814.1"/>
    </source>
</evidence>
<reference evidence="2" key="1">
    <citation type="submission" date="2022-11" db="EMBL/GenBank/DDBJ databases">
        <title>Parathalassolutuus dongxingensis gen. nov., sp. nov., a novel member of family Oceanospirillaceae isolated from a coastal shrimp pond in Guangxi, China.</title>
        <authorList>
            <person name="Chen H."/>
        </authorList>
    </citation>
    <scope>NUCLEOTIDE SEQUENCE</scope>
    <source>
        <strain evidence="2">G-43</strain>
    </source>
</reference>
<evidence type="ECO:0000256" key="1">
    <source>
        <dbReference type="SAM" id="MobiDB-lite"/>
    </source>
</evidence>
<dbReference type="InterPro" id="IPR025449">
    <property type="entry name" value="JetB"/>
</dbReference>